<proteinExistence type="predicted"/>
<evidence type="ECO:0000256" key="8">
    <source>
        <dbReference type="ARBA" id="ARBA00022729"/>
    </source>
</evidence>
<evidence type="ECO:0000256" key="11">
    <source>
        <dbReference type="ARBA" id="ARBA00022837"/>
    </source>
</evidence>
<dbReference type="FunFam" id="3.40.50.200:FF:000015">
    <property type="entry name" value="Tripeptidyl peptidase A"/>
    <property type="match status" value="1"/>
</dbReference>
<feature type="binding site" evidence="15">
    <location>
        <position position="571"/>
    </location>
    <ligand>
        <name>Ca(2+)</name>
        <dbReference type="ChEBI" id="CHEBI:29108"/>
    </ligand>
</feature>
<feature type="binding site" evidence="15">
    <location>
        <position position="590"/>
    </location>
    <ligand>
        <name>Ca(2+)</name>
        <dbReference type="ChEBI" id="CHEBI:29108"/>
    </ligand>
</feature>
<name>A0AB34KSD4_9PEZI</name>
<dbReference type="PROSITE" id="PS00138">
    <property type="entry name" value="SUBTILASE_SER"/>
    <property type="match status" value="1"/>
</dbReference>
<dbReference type="Gene3D" id="3.40.50.200">
    <property type="entry name" value="Peptidase S8/S53 domain"/>
    <property type="match status" value="1"/>
</dbReference>
<dbReference type="SUPFAM" id="SSF54897">
    <property type="entry name" value="Protease propeptides/inhibitors"/>
    <property type="match status" value="1"/>
</dbReference>
<dbReference type="PANTHER" id="PTHR14218:SF39">
    <property type="entry name" value="PEPTIDASE S53 DOMAIN-CONTAINING PROTEIN"/>
    <property type="match status" value="1"/>
</dbReference>
<dbReference type="PANTHER" id="PTHR14218">
    <property type="entry name" value="PROTEASE S8 TRIPEPTIDYL PEPTIDASE I CLN2"/>
    <property type="match status" value="1"/>
</dbReference>
<reference evidence="18 19" key="1">
    <citation type="journal article" date="2020" name="Microbiol. Resour. Announc.">
        <title>Draft Genome Sequence of a Cladosporium Species Isolated from the Mesophotic Ascidian Didemnum maculosum.</title>
        <authorList>
            <person name="Gioti A."/>
            <person name="Siaperas R."/>
            <person name="Nikolaivits E."/>
            <person name="Le Goff G."/>
            <person name="Ouazzani J."/>
            <person name="Kotoulas G."/>
            <person name="Topakas E."/>
        </authorList>
    </citation>
    <scope>NUCLEOTIDE SEQUENCE [LARGE SCALE GENOMIC DNA]</scope>
    <source>
        <strain evidence="18 19">TM138-S3</strain>
    </source>
</reference>
<evidence type="ECO:0000256" key="16">
    <source>
        <dbReference type="SAM" id="SignalP"/>
    </source>
</evidence>
<sequence>MAARTLAFCAIGAFIGAEALPTTSSSNYLVKERHAVPNAWTAAGRADKRESINLQIGLKQRNEGVVERHLIEVSDPDHERYGQHLTVDEIADIVRPHEDSVSQVHSWLVEHGIDDIDYSPAKDWISLVIPIEKAEELLQTTYSKFQHRNGETISRAPEWSLPAHLHEHIDVVQPTTSFFKPRGEVVTKSSGPVIDEAVDQTWWETTGKHQYGEHHAKGDVSDPSFCNVSFTTLDCLRTLYGTIDYEAKAVDKNSIGINNYLNETSRRDDAAQFLKEFRPEAAQAAYDFEFEIINNGSNYQGPNLTYVREQGTDVEGNLDAQLVIGMSYPTKMKAYNTGGMPPFKPSISTPTDTNEPYLTFLNYVLAQKELPYVISSSYGDDEQTVPYSYAKRVCAGFAQLGARGISYMVSSGDAGVGADGTCYSNDGLNTTKFTPDFPTSCPWVTSVGGTANFAPETAVERFASGAGFSNYFGAPDYQQKTVNKYVKSLHGQFDGLYNKTGRAYPDVAAQGNHDVIVWAGTVRTVGGTSASSPTFAAIIALVNDALLAAGKKPLGFLNPWLYSKAHKTFTDVTIGSSYGCNTTGFPAQKGWDAVTGFGTPNFPELVKAAFKK</sequence>
<dbReference type="InterPro" id="IPR015366">
    <property type="entry name" value="S53_propep"/>
</dbReference>
<evidence type="ECO:0000259" key="17">
    <source>
        <dbReference type="PROSITE" id="PS51695"/>
    </source>
</evidence>
<dbReference type="InterPro" id="IPR030400">
    <property type="entry name" value="Sedolisin_dom"/>
</dbReference>
<dbReference type="GeneID" id="96004599"/>
<gene>
    <name evidence="18" type="ORF">WHR41_03155</name>
</gene>
<evidence type="ECO:0000256" key="1">
    <source>
        <dbReference type="ARBA" id="ARBA00001910"/>
    </source>
</evidence>
<feature type="active site" description="Charge relay system" evidence="15">
    <location>
        <position position="529"/>
    </location>
</feature>
<dbReference type="GO" id="GO:0005576">
    <property type="term" value="C:extracellular region"/>
    <property type="evidence" value="ECO:0007669"/>
    <property type="project" value="UniProtKB-SubCell"/>
</dbReference>
<dbReference type="InterPro" id="IPR000209">
    <property type="entry name" value="Peptidase_S8/S53_dom"/>
</dbReference>
<keyword evidence="9 15" id="KW-0378">Hydrolase</keyword>
<evidence type="ECO:0000256" key="15">
    <source>
        <dbReference type="PROSITE-ProRule" id="PRU01032"/>
    </source>
</evidence>
<dbReference type="InterPro" id="IPR036852">
    <property type="entry name" value="Peptidase_S8/S53_dom_sf"/>
</dbReference>
<feature type="active site" description="Charge relay system" evidence="15">
    <location>
        <position position="315"/>
    </location>
</feature>
<evidence type="ECO:0000256" key="4">
    <source>
        <dbReference type="ARBA" id="ARBA00012462"/>
    </source>
</evidence>
<comment type="catalytic activity">
    <reaction evidence="1">
        <text>Release of an N-terminal tripeptide from a polypeptide.</text>
        <dbReference type="EC" id="3.4.14.10"/>
    </reaction>
</comment>
<evidence type="ECO:0000256" key="12">
    <source>
        <dbReference type="ARBA" id="ARBA00023026"/>
    </source>
</evidence>
<evidence type="ECO:0000256" key="3">
    <source>
        <dbReference type="ARBA" id="ARBA00004239"/>
    </source>
</evidence>
<comment type="cofactor">
    <cofactor evidence="15">
        <name>Ca(2+)</name>
        <dbReference type="ChEBI" id="CHEBI:29108"/>
    </cofactor>
    <text evidence="15">Binds 1 Ca(2+) ion per subunit.</text>
</comment>
<comment type="function">
    <text evidence="2">Secreted tripeptidyl-peptidase which degrades proteins at acidic pHs and is involved in virulence.</text>
</comment>
<keyword evidence="10 15" id="KW-0720">Serine protease</keyword>
<evidence type="ECO:0000256" key="10">
    <source>
        <dbReference type="ARBA" id="ARBA00022825"/>
    </source>
</evidence>
<feature type="signal peptide" evidence="16">
    <location>
        <begin position="1"/>
        <end position="19"/>
    </location>
</feature>
<keyword evidence="8 16" id="KW-0732">Signal</keyword>
<dbReference type="Pfam" id="PF00082">
    <property type="entry name" value="Peptidase_S8"/>
    <property type="match status" value="1"/>
</dbReference>
<keyword evidence="13" id="KW-0865">Zymogen</keyword>
<dbReference type="RefSeq" id="XP_069231042.1">
    <property type="nucleotide sequence ID" value="XM_069371761.1"/>
</dbReference>
<feature type="domain" description="Peptidase S53" evidence="17">
    <location>
        <begin position="230"/>
        <end position="612"/>
    </location>
</feature>
<dbReference type="GO" id="GO:0004252">
    <property type="term" value="F:serine-type endopeptidase activity"/>
    <property type="evidence" value="ECO:0007669"/>
    <property type="project" value="UniProtKB-UniRule"/>
</dbReference>
<evidence type="ECO:0000256" key="9">
    <source>
        <dbReference type="ARBA" id="ARBA00022801"/>
    </source>
</evidence>
<organism evidence="18 19">
    <name type="scientific">Cladosporium halotolerans</name>
    <dbReference type="NCBI Taxonomy" id="1052096"/>
    <lineage>
        <taxon>Eukaryota</taxon>
        <taxon>Fungi</taxon>
        <taxon>Dikarya</taxon>
        <taxon>Ascomycota</taxon>
        <taxon>Pezizomycotina</taxon>
        <taxon>Dothideomycetes</taxon>
        <taxon>Dothideomycetidae</taxon>
        <taxon>Cladosporiales</taxon>
        <taxon>Cladosporiaceae</taxon>
        <taxon>Cladosporium</taxon>
    </lineage>
</organism>
<comment type="subcellular location">
    <subcellularLocation>
        <location evidence="3">Secreted</location>
        <location evidence="3">Extracellular space</location>
    </subcellularLocation>
</comment>
<keyword evidence="14" id="KW-0325">Glycoprotein</keyword>
<feature type="active site" description="Charge relay system" evidence="15">
    <location>
        <position position="319"/>
    </location>
</feature>
<dbReference type="CDD" id="cd11377">
    <property type="entry name" value="Pro-peptidase_S53"/>
    <property type="match status" value="1"/>
</dbReference>
<evidence type="ECO:0000256" key="14">
    <source>
        <dbReference type="ARBA" id="ARBA00023180"/>
    </source>
</evidence>
<dbReference type="InterPro" id="IPR023828">
    <property type="entry name" value="Peptidase_S8_Ser-AS"/>
</dbReference>
<evidence type="ECO:0000256" key="5">
    <source>
        <dbReference type="ARBA" id="ARBA00022525"/>
    </source>
</evidence>
<dbReference type="AlphaFoldDB" id="A0AB34KSD4"/>
<evidence type="ECO:0000256" key="7">
    <source>
        <dbReference type="ARBA" id="ARBA00022723"/>
    </source>
</evidence>
<dbReference type="Proteomes" id="UP000803884">
    <property type="component" value="Unassembled WGS sequence"/>
</dbReference>
<evidence type="ECO:0000256" key="13">
    <source>
        <dbReference type="ARBA" id="ARBA00023145"/>
    </source>
</evidence>
<dbReference type="EC" id="3.4.14.10" evidence="4"/>
<dbReference type="EMBL" id="JAAQHG020000008">
    <property type="protein sequence ID" value="KAL1587937.1"/>
    <property type="molecule type" value="Genomic_DNA"/>
</dbReference>
<keyword evidence="19" id="KW-1185">Reference proteome</keyword>
<protein>
    <recommendedName>
        <fullName evidence="4">tripeptidyl-peptidase II</fullName>
        <ecNumber evidence="4">3.4.14.10</ecNumber>
    </recommendedName>
</protein>
<dbReference type="SMART" id="SM00944">
    <property type="entry name" value="Pro-kuma_activ"/>
    <property type="match status" value="1"/>
</dbReference>
<keyword evidence="11 15" id="KW-0106">Calcium</keyword>
<feature type="binding site" evidence="15">
    <location>
        <position position="592"/>
    </location>
    <ligand>
        <name>Ca(2+)</name>
        <dbReference type="ChEBI" id="CHEBI:29108"/>
    </ligand>
</feature>
<dbReference type="GO" id="GO:0046872">
    <property type="term" value="F:metal ion binding"/>
    <property type="evidence" value="ECO:0007669"/>
    <property type="project" value="UniProtKB-UniRule"/>
</dbReference>
<feature type="chain" id="PRO_5044253424" description="tripeptidyl-peptidase II" evidence="16">
    <location>
        <begin position="20"/>
        <end position="612"/>
    </location>
</feature>
<dbReference type="SUPFAM" id="SSF52743">
    <property type="entry name" value="Subtilisin-like"/>
    <property type="match status" value="1"/>
</dbReference>
<dbReference type="PROSITE" id="PS51695">
    <property type="entry name" value="SEDOLISIN"/>
    <property type="match status" value="1"/>
</dbReference>
<dbReference type="Pfam" id="PF09286">
    <property type="entry name" value="Pro-kuma_activ"/>
    <property type="match status" value="1"/>
</dbReference>
<dbReference type="CDD" id="cd04056">
    <property type="entry name" value="Peptidases_S53"/>
    <property type="match status" value="1"/>
</dbReference>
<evidence type="ECO:0000313" key="18">
    <source>
        <dbReference type="EMBL" id="KAL1587937.1"/>
    </source>
</evidence>
<dbReference type="InterPro" id="IPR050819">
    <property type="entry name" value="Tripeptidyl-peptidase_I"/>
</dbReference>
<evidence type="ECO:0000256" key="6">
    <source>
        <dbReference type="ARBA" id="ARBA00022670"/>
    </source>
</evidence>
<dbReference type="GO" id="GO:0006508">
    <property type="term" value="P:proteolysis"/>
    <property type="evidence" value="ECO:0007669"/>
    <property type="project" value="UniProtKB-KW"/>
</dbReference>
<accession>A0AB34KSD4</accession>
<keyword evidence="5" id="KW-0964">Secreted</keyword>
<evidence type="ECO:0000313" key="19">
    <source>
        <dbReference type="Proteomes" id="UP000803884"/>
    </source>
</evidence>
<keyword evidence="7 15" id="KW-0479">Metal-binding</keyword>
<keyword evidence="12" id="KW-0843">Virulence</keyword>
<feature type="binding site" evidence="15">
    <location>
        <position position="572"/>
    </location>
    <ligand>
        <name>Ca(2+)</name>
        <dbReference type="ChEBI" id="CHEBI:29108"/>
    </ligand>
</feature>
<keyword evidence="6 15" id="KW-0645">Protease</keyword>
<dbReference type="GO" id="GO:0008240">
    <property type="term" value="F:tripeptidyl-peptidase activity"/>
    <property type="evidence" value="ECO:0007669"/>
    <property type="project" value="UniProtKB-EC"/>
</dbReference>
<evidence type="ECO:0000256" key="2">
    <source>
        <dbReference type="ARBA" id="ARBA00002451"/>
    </source>
</evidence>
<comment type="caution">
    <text evidence="18">The sequence shown here is derived from an EMBL/GenBank/DDBJ whole genome shotgun (WGS) entry which is preliminary data.</text>
</comment>